<dbReference type="WBParaSite" id="PTRK_0001760800.1">
    <property type="protein sequence ID" value="PTRK_0001760800.1"/>
    <property type="gene ID" value="PTRK_0001760800"/>
</dbReference>
<evidence type="ECO:0000259" key="2">
    <source>
        <dbReference type="Pfam" id="PF00031"/>
    </source>
</evidence>
<reference evidence="4" key="1">
    <citation type="submission" date="2017-02" db="UniProtKB">
        <authorList>
            <consortium name="WormBaseParasite"/>
        </authorList>
    </citation>
    <scope>IDENTIFICATION</scope>
</reference>
<feature type="domain" description="Cystatin" evidence="2">
    <location>
        <begin position="32"/>
        <end position="107"/>
    </location>
</feature>
<dbReference type="Proteomes" id="UP000038045">
    <property type="component" value="Unplaced"/>
</dbReference>
<proteinExistence type="predicted"/>
<dbReference type="Pfam" id="PF00031">
    <property type="entry name" value="Cystatin"/>
    <property type="match status" value="1"/>
</dbReference>
<evidence type="ECO:0000256" key="1">
    <source>
        <dbReference type="SAM" id="SignalP"/>
    </source>
</evidence>
<keyword evidence="3" id="KW-1185">Reference proteome</keyword>
<dbReference type="SUPFAM" id="SSF54403">
    <property type="entry name" value="Cystatin/monellin"/>
    <property type="match status" value="1"/>
</dbReference>
<dbReference type="GO" id="GO:0004869">
    <property type="term" value="F:cysteine-type endopeptidase inhibitor activity"/>
    <property type="evidence" value="ECO:0007669"/>
    <property type="project" value="InterPro"/>
</dbReference>
<dbReference type="CDD" id="cd00042">
    <property type="entry name" value="CY"/>
    <property type="match status" value="1"/>
</dbReference>
<name>A0A0N5A6I5_PARTI</name>
<protein>
    <submittedName>
        <fullName evidence="4">Cystatin domain-containing protein</fullName>
    </submittedName>
</protein>
<sequence length="133" mass="15329">MHGYYIFLLFIFIFLNFDVIDLISGKDSIGEEEWKEKIEQGLRYYNSKSDSDYLSGIVKIISKNANIVDGVIYNFEMIFQETKCLKIEKIDKINESKCSFIDNGKKKVALIEIYVSPNGDSDEISILGVKDYN</sequence>
<feature type="signal peptide" evidence="1">
    <location>
        <begin position="1"/>
        <end position="25"/>
    </location>
</feature>
<accession>A0A0N5A6I5</accession>
<dbReference type="AlphaFoldDB" id="A0A0N5A6I5"/>
<keyword evidence="1" id="KW-0732">Signal</keyword>
<evidence type="ECO:0000313" key="4">
    <source>
        <dbReference type="WBParaSite" id="PTRK_0001760800.1"/>
    </source>
</evidence>
<dbReference type="InterPro" id="IPR046350">
    <property type="entry name" value="Cystatin_sf"/>
</dbReference>
<dbReference type="InterPro" id="IPR000010">
    <property type="entry name" value="Cystatin_dom"/>
</dbReference>
<evidence type="ECO:0000313" key="3">
    <source>
        <dbReference type="Proteomes" id="UP000038045"/>
    </source>
</evidence>
<dbReference type="Gene3D" id="3.10.450.10">
    <property type="match status" value="1"/>
</dbReference>
<feature type="chain" id="PRO_5005892761" evidence="1">
    <location>
        <begin position="26"/>
        <end position="133"/>
    </location>
</feature>
<organism evidence="3 4">
    <name type="scientific">Parastrongyloides trichosuri</name>
    <name type="common">Possum-specific nematode worm</name>
    <dbReference type="NCBI Taxonomy" id="131310"/>
    <lineage>
        <taxon>Eukaryota</taxon>
        <taxon>Metazoa</taxon>
        <taxon>Ecdysozoa</taxon>
        <taxon>Nematoda</taxon>
        <taxon>Chromadorea</taxon>
        <taxon>Rhabditida</taxon>
        <taxon>Tylenchina</taxon>
        <taxon>Panagrolaimomorpha</taxon>
        <taxon>Strongyloidoidea</taxon>
        <taxon>Strongyloididae</taxon>
        <taxon>Parastrongyloides</taxon>
    </lineage>
</organism>